<feature type="compositionally biased region" description="Acidic residues" evidence="1">
    <location>
        <begin position="32"/>
        <end position="41"/>
    </location>
</feature>
<gene>
    <name evidence="2" type="ORF">JI435_107770</name>
</gene>
<accession>A0A7U2I7J3</accession>
<evidence type="ECO:0000256" key="1">
    <source>
        <dbReference type="SAM" id="MobiDB-lite"/>
    </source>
</evidence>
<sequence length="1315" mass="148144">MSASRTPRQKGTPKLKRSKEKDERDSDFVDAATDDGSESDFETSLPTTTKTARTTKTKTKIAPQTKTKTEPKTAASKSSSKKPTGARPRKRVKISVADPLLAATVAAKISLQKLEFENPNIDLNDDVTVYGQFLKAIKDFGLQSHPGKPHVYTPVYNSTSTHILDMPLYDEANRFYVLLESEVSLYDHALTDGSSSKCWRLQAQNIRDPGSEPIDLFVQPSIVSPLGSCPTCITRNNTGVQSEVMCSRQNPCYHCVKQNLGPQCTAMLALERQQGPNIITELFCKDRNLVIQLGKIKVDAMNRMPETLPAPQRSIVASSAHFIMHSIWIFIDIASLVRWKQLHNPTVHLGELNLRRNGRVVSMWSAQHYGAPMPWKRNQNQVKSNMIKVMWTPTIYPYSGPTHTSNPSKTIPLLISAVQKMDAQKVAACTDLRTYAMFGTPDDTITTDLGKEAVRIGQEIAYQLVGHIGSHPALRAVIDNKKKSFQASGDMHAYRGPKKGNGPYNGVRIWGFPYKNVWGVIQIRPTLKVMEGLSDEVNHTWALRTLIDDKVCLAYIMQSSLVALAQGHDLVNVVFSAFLAAEYIETGVLTRDDILDSYCACEDEAMRATTDHHCMWCFAIATCSQTARKIVDGSVLVVCQQCIGQSDTVQIFRPHDFLVRIASNCRSHLEKEKKYGMVHTWTSTELVKAMQDKFITPGNSDEWKDGYSGVMIPFKAQTHDPTSKLYRFGARKHPHGISIEKPHPLWVDDDGNKSMHGPENCIFTKDCINRLKGTFGPSILPLLKKSLQLKKRFDADPACRRYMPDVVEEWNVIERAYDNQRMISMLNDLSIRARIESKMPDDRLRQVIAMERSGMWDGNLLPSPDRLRRAFIMRGDRFASFPATFRQSYPMWTKEECEIILGCISQIQNDRSTDGMNRHNLVLPRLGKNKIPWPWREDGCPEDADMGLLFREFAGRLHTMATLCNRKHTTNESPATLFIETIVQWFEKGGKCHIFGFVMTPFIGHPTNYSFGRGRVQHMPDGKLRYIQAGEPMKTGCKTLLPKDMVTDYDISRRTISVESWRANTLEFCYENSEVLMDLLEKAVLDLQDECAWYGPVGGKDDYQYVPMPKTKSKVKWAAAMMQNSVGVELTAPDTSEHELDEEEDEEVVTLSENHALVRAVQETGDIKPQDEASMSTTSTPGEGVEGMFANDVNIISEMNVDPEIKKQFTDMLNRYKTAMHKSTDSGISSSRQIAEDAHVTSSSREDQVETSRRQGMLEGKYEVYSDIYSRDPEGLGEKVAHCLENMKIAAEDGDVGGFKKAEEMFKYQLPLMFP</sequence>
<feature type="region of interest" description="Disordered" evidence="1">
    <location>
        <begin position="1222"/>
        <end position="1254"/>
    </location>
</feature>
<feature type="compositionally biased region" description="Low complexity" evidence="1">
    <location>
        <begin position="72"/>
        <end position="83"/>
    </location>
</feature>
<protein>
    <submittedName>
        <fullName evidence="2">Uncharacterized protein</fullName>
    </submittedName>
</protein>
<feature type="region of interest" description="Disordered" evidence="1">
    <location>
        <begin position="1"/>
        <end position="92"/>
    </location>
</feature>
<dbReference type="OrthoDB" id="3848087at2759"/>
<dbReference type="KEGG" id="pno:SNOG_10777"/>
<dbReference type="Proteomes" id="UP000663193">
    <property type="component" value="Chromosome 17"/>
</dbReference>
<name>A0A7U2I7J3_PHANO</name>
<dbReference type="EMBL" id="CP069039">
    <property type="protein sequence ID" value="QRD04864.1"/>
    <property type="molecule type" value="Genomic_DNA"/>
</dbReference>
<evidence type="ECO:0000313" key="2">
    <source>
        <dbReference type="EMBL" id="QRD04864.1"/>
    </source>
</evidence>
<proteinExistence type="predicted"/>
<feature type="compositionally biased region" description="Basic residues" evidence="1">
    <location>
        <begin position="7"/>
        <end position="18"/>
    </location>
</feature>
<keyword evidence="3" id="KW-1185">Reference proteome</keyword>
<organism evidence="2 3">
    <name type="scientific">Phaeosphaeria nodorum (strain SN15 / ATCC MYA-4574 / FGSC 10173)</name>
    <name type="common">Glume blotch fungus</name>
    <name type="synonym">Parastagonospora nodorum</name>
    <dbReference type="NCBI Taxonomy" id="321614"/>
    <lineage>
        <taxon>Eukaryota</taxon>
        <taxon>Fungi</taxon>
        <taxon>Dikarya</taxon>
        <taxon>Ascomycota</taxon>
        <taxon>Pezizomycotina</taxon>
        <taxon>Dothideomycetes</taxon>
        <taxon>Pleosporomycetidae</taxon>
        <taxon>Pleosporales</taxon>
        <taxon>Pleosporineae</taxon>
        <taxon>Phaeosphaeriaceae</taxon>
        <taxon>Parastagonospora</taxon>
    </lineage>
</organism>
<reference evidence="3" key="1">
    <citation type="journal article" date="2021" name="BMC Genomics">
        <title>Chromosome-level genome assembly and manually-curated proteome of model necrotroph Parastagonospora nodorum Sn15 reveals a genome-wide trove of candidate effector homologs, and redundancy of virulence-related functions within an accessory chromosome.</title>
        <authorList>
            <person name="Bertazzoni S."/>
            <person name="Jones D.A.B."/>
            <person name="Phan H.T."/>
            <person name="Tan K.-C."/>
            <person name="Hane J.K."/>
        </authorList>
    </citation>
    <scope>NUCLEOTIDE SEQUENCE [LARGE SCALE GENOMIC DNA]</scope>
    <source>
        <strain evidence="3">SN15 / ATCC MYA-4574 / FGSC 10173)</strain>
    </source>
</reference>
<dbReference type="VEuPathDB" id="FungiDB:JI435_107770"/>
<dbReference type="RefSeq" id="XP_001801037.1">
    <property type="nucleotide sequence ID" value="XM_001800985.1"/>
</dbReference>
<feature type="compositionally biased region" description="Basic and acidic residues" evidence="1">
    <location>
        <begin position="1234"/>
        <end position="1253"/>
    </location>
</feature>
<evidence type="ECO:0000313" key="3">
    <source>
        <dbReference type="Proteomes" id="UP000663193"/>
    </source>
</evidence>